<gene>
    <name evidence="2" type="ORF">O6P43_010752</name>
</gene>
<reference evidence="2" key="1">
    <citation type="journal article" date="2023" name="Science">
        <title>Elucidation of the pathway for biosynthesis of saponin adjuvants from the soapbark tree.</title>
        <authorList>
            <person name="Reed J."/>
            <person name="Orme A."/>
            <person name="El-Demerdash A."/>
            <person name="Owen C."/>
            <person name="Martin L.B.B."/>
            <person name="Misra R.C."/>
            <person name="Kikuchi S."/>
            <person name="Rejzek M."/>
            <person name="Martin A.C."/>
            <person name="Harkess A."/>
            <person name="Leebens-Mack J."/>
            <person name="Louveau T."/>
            <person name="Stephenson M.J."/>
            <person name="Osbourn A."/>
        </authorList>
    </citation>
    <scope>NUCLEOTIDE SEQUENCE</scope>
    <source>
        <strain evidence="2">S10</strain>
    </source>
</reference>
<accession>A0AAD7VEJ8</accession>
<dbReference type="AlphaFoldDB" id="A0AAD7VEJ8"/>
<evidence type="ECO:0000313" key="2">
    <source>
        <dbReference type="EMBL" id="KAJ7972937.1"/>
    </source>
</evidence>
<protein>
    <submittedName>
        <fullName evidence="2">Histidine--tRNA ligase</fullName>
    </submittedName>
</protein>
<name>A0AAD7VEJ8_QUISA</name>
<feature type="region of interest" description="Disordered" evidence="1">
    <location>
        <begin position="1"/>
        <end position="20"/>
    </location>
</feature>
<keyword evidence="3" id="KW-1185">Reference proteome</keyword>
<dbReference type="Proteomes" id="UP001163823">
    <property type="component" value="Chromosome 4"/>
</dbReference>
<organism evidence="2 3">
    <name type="scientific">Quillaja saponaria</name>
    <name type="common">Soap bark tree</name>
    <dbReference type="NCBI Taxonomy" id="32244"/>
    <lineage>
        <taxon>Eukaryota</taxon>
        <taxon>Viridiplantae</taxon>
        <taxon>Streptophyta</taxon>
        <taxon>Embryophyta</taxon>
        <taxon>Tracheophyta</taxon>
        <taxon>Spermatophyta</taxon>
        <taxon>Magnoliopsida</taxon>
        <taxon>eudicotyledons</taxon>
        <taxon>Gunneridae</taxon>
        <taxon>Pentapetalae</taxon>
        <taxon>rosids</taxon>
        <taxon>fabids</taxon>
        <taxon>Fabales</taxon>
        <taxon>Quillajaceae</taxon>
        <taxon>Quillaja</taxon>
    </lineage>
</organism>
<keyword evidence="2" id="KW-0436">Ligase</keyword>
<dbReference type="GO" id="GO:0016874">
    <property type="term" value="F:ligase activity"/>
    <property type="evidence" value="ECO:0007669"/>
    <property type="project" value="UniProtKB-KW"/>
</dbReference>
<evidence type="ECO:0000256" key="1">
    <source>
        <dbReference type="SAM" id="MobiDB-lite"/>
    </source>
</evidence>
<sequence length="82" mass="9393">MKPLPNPLSGDSSLTHESKRTIGENLRRIFKAAAQGRATTTNDNVKKHGCFSISKQIERRNWRNHAEDPIRTMMFLASWCHT</sequence>
<dbReference type="KEGG" id="qsa:O6P43_010752"/>
<comment type="caution">
    <text evidence="2">The sequence shown here is derived from an EMBL/GenBank/DDBJ whole genome shotgun (WGS) entry which is preliminary data.</text>
</comment>
<proteinExistence type="predicted"/>
<evidence type="ECO:0000313" key="3">
    <source>
        <dbReference type="Proteomes" id="UP001163823"/>
    </source>
</evidence>
<dbReference type="EMBL" id="JARAOO010000004">
    <property type="protein sequence ID" value="KAJ7972937.1"/>
    <property type="molecule type" value="Genomic_DNA"/>
</dbReference>